<evidence type="ECO:0000256" key="1">
    <source>
        <dbReference type="SAM" id="MobiDB-lite"/>
    </source>
</evidence>
<keyword evidence="2" id="KW-0472">Membrane</keyword>
<gene>
    <name evidence="3" type="ORF">KOSB73_100059</name>
</gene>
<proteinExistence type="predicted"/>
<dbReference type="Proteomes" id="UP000220639">
    <property type="component" value="Unassembled WGS sequence"/>
</dbReference>
<dbReference type="EMBL" id="FZTC01000002">
    <property type="protein sequence ID" value="SNU32545.1"/>
    <property type="molecule type" value="Genomic_DNA"/>
</dbReference>
<accession>A0A285AV42</accession>
<protein>
    <submittedName>
        <fullName evidence="3">Putative type IV conjugative transfer system protein TraE</fullName>
    </submittedName>
</protein>
<name>A0A285AV42_9ENTR</name>
<reference evidence="4" key="1">
    <citation type="submission" date="2017-08" db="EMBL/GenBank/DDBJ databases">
        <authorList>
            <person name="Brisse S."/>
        </authorList>
    </citation>
    <scope>NUCLEOTIDE SEQUENCE [LARGE SCALE GENOMIC DNA]</scope>
    <source>
        <strain evidence="4">06D021</strain>
    </source>
</reference>
<dbReference type="InterPro" id="IPR007973">
    <property type="entry name" value="Pilus_assembly_TraE"/>
</dbReference>
<organism evidence="3 4">
    <name type="scientific">Klebsiella grimontii</name>
    <dbReference type="NCBI Taxonomy" id="2058152"/>
    <lineage>
        <taxon>Bacteria</taxon>
        <taxon>Pseudomonadati</taxon>
        <taxon>Pseudomonadota</taxon>
        <taxon>Gammaproteobacteria</taxon>
        <taxon>Enterobacterales</taxon>
        <taxon>Enterobacteriaceae</taxon>
        <taxon>Klebsiella/Raoultella group</taxon>
        <taxon>Klebsiella</taxon>
    </lineage>
</organism>
<evidence type="ECO:0000313" key="4">
    <source>
        <dbReference type="Proteomes" id="UP000220639"/>
    </source>
</evidence>
<evidence type="ECO:0000256" key="2">
    <source>
        <dbReference type="SAM" id="Phobius"/>
    </source>
</evidence>
<dbReference type="Pfam" id="PF05309">
    <property type="entry name" value="TraE"/>
    <property type="match status" value="1"/>
</dbReference>
<evidence type="ECO:0000313" key="3">
    <source>
        <dbReference type="EMBL" id="SNU32545.1"/>
    </source>
</evidence>
<feature type="region of interest" description="Disordered" evidence="1">
    <location>
        <begin position="29"/>
        <end position="48"/>
    </location>
</feature>
<feature type="transmembrane region" description="Helical" evidence="2">
    <location>
        <begin position="93"/>
        <end position="116"/>
    </location>
</feature>
<keyword evidence="2" id="KW-0812">Transmembrane</keyword>
<keyword evidence="2" id="KW-1133">Transmembrane helix</keyword>
<sequence>MNEKKKSLLDYVTSFFSFKPKKLVADNVVDEEKDDGRRQKNESYSTDKIQRRKSILNVSEELNLPKKGKKTGAELTYSQLIQRDKKLILNNRLLTVIAGLLVVKVVFFSTTEVIAIPPDMTEEVSVAGAKASESYKTQWGLFIATTLGNINPKNVTFVTNYILKMFPAAKQSDLEAELKKASDLMLARKVDQTFIPEDVNFLPGDNVLYVWGTRKTKFLNVSDKEQSERWTYEMVLSVKSGRPRILYLNQYSGTPNIKKVTVNGKVLETEFTENTDMIQPQDEAEAQ</sequence>
<dbReference type="RefSeq" id="WP_009652413.1">
    <property type="nucleotide sequence ID" value="NZ_CBCSJA010000067.1"/>
</dbReference>
<dbReference type="AlphaFoldDB" id="A0A285AV42"/>